<accession>A0A318H1G8</accession>
<dbReference type="EMBL" id="QJJU01000051">
    <property type="protein sequence ID" value="PXW96698.1"/>
    <property type="molecule type" value="Genomic_DNA"/>
</dbReference>
<organism evidence="1 2">
    <name type="scientific">Mycolicibacterium moriokaense</name>
    <dbReference type="NCBI Taxonomy" id="39691"/>
    <lineage>
        <taxon>Bacteria</taxon>
        <taxon>Bacillati</taxon>
        <taxon>Actinomycetota</taxon>
        <taxon>Actinomycetes</taxon>
        <taxon>Mycobacteriales</taxon>
        <taxon>Mycobacteriaceae</taxon>
        <taxon>Mycolicibacterium</taxon>
    </lineage>
</organism>
<evidence type="ECO:0000313" key="1">
    <source>
        <dbReference type="EMBL" id="PXW96698.1"/>
    </source>
</evidence>
<dbReference type="AlphaFoldDB" id="A0A318H1G8"/>
<sequence>MTAAVPEAGLVADQCVAGTKPVAVWAVLGCQDDPRAGSGADEIADSGHNARIKLCARRGLEKD</sequence>
<comment type="caution">
    <text evidence="1">The sequence shown here is derived from an EMBL/GenBank/DDBJ whole genome shotgun (WGS) entry which is preliminary data.</text>
</comment>
<dbReference type="Proteomes" id="UP000247781">
    <property type="component" value="Unassembled WGS sequence"/>
</dbReference>
<keyword evidence="2" id="KW-1185">Reference proteome</keyword>
<gene>
    <name evidence="1" type="ORF">C8E89_1515</name>
</gene>
<protein>
    <submittedName>
        <fullName evidence="1">Uncharacterized protein</fullName>
    </submittedName>
</protein>
<evidence type="ECO:0000313" key="2">
    <source>
        <dbReference type="Proteomes" id="UP000247781"/>
    </source>
</evidence>
<reference evidence="2" key="1">
    <citation type="submission" date="2018-05" db="EMBL/GenBank/DDBJ databases">
        <authorList>
            <person name="Deangelis K."/>
            <person name="Huntemann M."/>
            <person name="Clum A."/>
            <person name="Pillay M."/>
            <person name="Palaniappan K."/>
            <person name="Varghese N."/>
            <person name="Mikhailova N."/>
            <person name="Stamatis D."/>
            <person name="Reddy T."/>
            <person name="Daum C."/>
            <person name="Shapiro N."/>
            <person name="Ivanova N."/>
            <person name="Kyrpides N."/>
            <person name="Woyke T."/>
        </authorList>
    </citation>
    <scope>NUCLEOTIDE SEQUENCE [LARGE SCALE GENOMIC DNA]</scope>
    <source>
        <strain evidence="2">GAS496</strain>
    </source>
</reference>
<name>A0A318H1G8_9MYCO</name>
<proteinExistence type="predicted"/>
<reference evidence="1 2" key="2">
    <citation type="submission" date="2018-06" db="EMBL/GenBank/DDBJ databases">
        <title>Sequencing of bacterial isolates from soil warming experiment in Harvard Forest, Massachusetts, USA.</title>
        <authorList>
            <person name="Deangelis K.PhD."/>
        </authorList>
    </citation>
    <scope>NUCLEOTIDE SEQUENCE [LARGE SCALE GENOMIC DNA]</scope>
    <source>
        <strain evidence="1 2">GAS496</strain>
    </source>
</reference>